<dbReference type="Proteomes" id="UP001187143">
    <property type="component" value="Unassembled WGS sequence"/>
</dbReference>
<protein>
    <submittedName>
        <fullName evidence="2">Uncharacterized protein</fullName>
    </submittedName>
</protein>
<gene>
    <name evidence="2" type="ORF">R4F53_02015</name>
</gene>
<name>A0AAE4RB95_MYCIT</name>
<organism evidence="2 3">
    <name type="scientific">Mycobacterium intracellulare</name>
    <dbReference type="NCBI Taxonomy" id="1767"/>
    <lineage>
        <taxon>Bacteria</taxon>
        <taxon>Bacillati</taxon>
        <taxon>Actinomycetota</taxon>
        <taxon>Actinomycetes</taxon>
        <taxon>Mycobacteriales</taxon>
        <taxon>Mycobacteriaceae</taxon>
        <taxon>Mycobacterium</taxon>
        <taxon>Mycobacterium avium complex (MAC)</taxon>
    </lineage>
</organism>
<dbReference type="RefSeq" id="WP_155250297.1">
    <property type="nucleotide sequence ID" value="NZ_JAEKMV010000072.1"/>
</dbReference>
<evidence type="ECO:0000313" key="3">
    <source>
        <dbReference type="Proteomes" id="UP001187143"/>
    </source>
</evidence>
<accession>A0AAE4RB95</accession>
<evidence type="ECO:0000256" key="1">
    <source>
        <dbReference type="SAM" id="MobiDB-lite"/>
    </source>
</evidence>
<feature type="region of interest" description="Disordered" evidence="1">
    <location>
        <begin position="1"/>
        <end position="55"/>
    </location>
</feature>
<reference evidence="2" key="1">
    <citation type="submission" date="2023-10" db="EMBL/GenBank/DDBJ databases">
        <title>Characterization and genome sequence of Mycobacterium intracellulare ABSURDO, a novel pathogenic isolate with three colony morphotypes that vary in growth and acid-fastness.</title>
        <authorList>
            <person name="Jude B.A."/>
            <person name="Robinson R.T."/>
        </authorList>
    </citation>
    <scope>NUCLEOTIDE SEQUENCE</scope>
    <source>
        <strain evidence="2">ABSURDO Component B</strain>
    </source>
</reference>
<comment type="caution">
    <text evidence="2">The sequence shown here is derived from an EMBL/GenBank/DDBJ whole genome shotgun (WGS) entry which is preliminary data.</text>
</comment>
<dbReference type="EMBL" id="JAWLLD010000002">
    <property type="protein sequence ID" value="MDV7011078.1"/>
    <property type="molecule type" value="Genomic_DNA"/>
</dbReference>
<dbReference type="AlphaFoldDB" id="A0AAE4RB95"/>
<evidence type="ECO:0000313" key="2">
    <source>
        <dbReference type="EMBL" id="MDV7011078.1"/>
    </source>
</evidence>
<sequence length="55" mass="6068">MAISLSAPTMRPAQWAAEESRNQHSAPTMRPAQWAAEESRNQHSAPTMRPGIARP</sequence>
<proteinExistence type="predicted"/>